<name>A0A7M4EVT3_CROPO</name>
<reference evidence="1" key="2">
    <citation type="submission" date="2025-09" db="UniProtKB">
        <authorList>
            <consortium name="Ensembl"/>
        </authorList>
    </citation>
    <scope>IDENTIFICATION</scope>
</reference>
<evidence type="ECO:0000313" key="1">
    <source>
        <dbReference type="Ensembl" id="ENSCPRP00005015257.1"/>
    </source>
</evidence>
<dbReference type="GeneTree" id="ENSGT00990000203899"/>
<dbReference type="Ensembl" id="ENSCPRT00005017909.1">
    <property type="protein sequence ID" value="ENSCPRP00005015257.1"/>
    <property type="gene ID" value="ENSCPRG00005010709.1"/>
</dbReference>
<organism evidence="1 2">
    <name type="scientific">Crocodylus porosus</name>
    <name type="common">Saltwater crocodile</name>
    <name type="synonym">Estuarine crocodile</name>
    <dbReference type="NCBI Taxonomy" id="8502"/>
    <lineage>
        <taxon>Eukaryota</taxon>
        <taxon>Metazoa</taxon>
        <taxon>Chordata</taxon>
        <taxon>Craniata</taxon>
        <taxon>Vertebrata</taxon>
        <taxon>Euteleostomi</taxon>
        <taxon>Archelosauria</taxon>
        <taxon>Archosauria</taxon>
        <taxon>Crocodylia</taxon>
        <taxon>Longirostres</taxon>
        <taxon>Crocodylidae</taxon>
        <taxon>Crocodylus</taxon>
    </lineage>
</organism>
<dbReference type="Proteomes" id="UP000594220">
    <property type="component" value="Unplaced"/>
</dbReference>
<sequence>MRFLLAQQMASRCQKCGQQVLRYPPYTLVRITEGEMRSYYDFLGKCIGLECTAGKGTPRLGWRILPGSRATYGS</sequence>
<reference evidence="1" key="1">
    <citation type="submission" date="2025-08" db="UniProtKB">
        <authorList>
            <consortium name="Ensembl"/>
        </authorList>
    </citation>
    <scope>IDENTIFICATION</scope>
</reference>
<evidence type="ECO:0000313" key="2">
    <source>
        <dbReference type="Proteomes" id="UP000594220"/>
    </source>
</evidence>
<keyword evidence="2" id="KW-1185">Reference proteome</keyword>
<protein>
    <submittedName>
        <fullName evidence="1">Uncharacterized protein</fullName>
    </submittedName>
</protein>
<accession>A0A7M4EVT3</accession>
<dbReference type="AlphaFoldDB" id="A0A7M4EVT3"/>
<proteinExistence type="predicted"/>